<evidence type="ECO:0000313" key="2">
    <source>
        <dbReference type="Proteomes" id="UP001242010"/>
    </source>
</evidence>
<keyword evidence="2" id="KW-1185">Reference proteome</keyword>
<organism evidence="1 2">
    <name type="scientific">Geothrix oryzae</name>
    <dbReference type="NCBI Taxonomy" id="2927975"/>
    <lineage>
        <taxon>Bacteria</taxon>
        <taxon>Pseudomonadati</taxon>
        <taxon>Acidobacteriota</taxon>
        <taxon>Holophagae</taxon>
        <taxon>Holophagales</taxon>
        <taxon>Holophagaceae</taxon>
        <taxon>Geothrix</taxon>
    </lineage>
</organism>
<accession>A0ABM8DMD3</accession>
<dbReference type="RefSeq" id="WP_286354685.1">
    <property type="nucleotide sequence ID" value="NZ_AP027079.1"/>
</dbReference>
<sequence length="105" mass="11173">MPTLTYNDMTFTVEPRGDRWDISYALPNGSSAIVGAGLFAGLAEAEAAARALTLVKTIFPVGIKSVGPDVAHPSTIGDLKIVGPDVTHPNFIYWNKDSVSCPKQL</sequence>
<gene>
    <name evidence="1" type="ORF">GETHOR_01600</name>
</gene>
<dbReference type="Proteomes" id="UP001242010">
    <property type="component" value="Chromosome"/>
</dbReference>
<evidence type="ECO:0000313" key="1">
    <source>
        <dbReference type="EMBL" id="BDU68059.1"/>
    </source>
</evidence>
<reference evidence="2" key="1">
    <citation type="journal article" date="2023" name="Int. J. Syst. Evol. Microbiol.">
        <title>Mesoterricola silvestris gen. nov., sp. nov., Mesoterricola sediminis sp. nov., Geothrix oryzae sp. nov., Geothrix edaphica sp. nov., Geothrix rubra sp. nov., and Geothrix limicola sp. nov., six novel members of Acidobacteriota isolated from soils.</title>
        <authorList>
            <person name="Itoh H."/>
            <person name="Sugisawa Y."/>
            <person name="Mise K."/>
            <person name="Xu Z."/>
            <person name="Kuniyasu M."/>
            <person name="Ushijima N."/>
            <person name="Kawano K."/>
            <person name="Kobayashi E."/>
            <person name="Shiratori Y."/>
            <person name="Masuda Y."/>
            <person name="Senoo K."/>
        </authorList>
    </citation>
    <scope>NUCLEOTIDE SEQUENCE [LARGE SCALE GENOMIC DNA]</scope>
    <source>
        <strain evidence="2">Red222</strain>
    </source>
</reference>
<name>A0ABM8DMD3_9BACT</name>
<proteinExistence type="predicted"/>
<dbReference type="EMBL" id="AP027079">
    <property type="protein sequence ID" value="BDU68059.1"/>
    <property type="molecule type" value="Genomic_DNA"/>
</dbReference>
<protein>
    <submittedName>
        <fullName evidence="1">Uncharacterized protein</fullName>
    </submittedName>
</protein>